<organism evidence="1">
    <name type="scientific">Tanacetum cinerariifolium</name>
    <name type="common">Dalmatian daisy</name>
    <name type="synonym">Chrysanthemum cinerariifolium</name>
    <dbReference type="NCBI Taxonomy" id="118510"/>
    <lineage>
        <taxon>Eukaryota</taxon>
        <taxon>Viridiplantae</taxon>
        <taxon>Streptophyta</taxon>
        <taxon>Embryophyta</taxon>
        <taxon>Tracheophyta</taxon>
        <taxon>Spermatophyta</taxon>
        <taxon>Magnoliopsida</taxon>
        <taxon>eudicotyledons</taxon>
        <taxon>Gunneridae</taxon>
        <taxon>Pentapetalae</taxon>
        <taxon>asterids</taxon>
        <taxon>campanulids</taxon>
        <taxon>Asterales</taxon>
        <taxon>Asteraceae</taxon>
        <taxon>Asteroideae</taxon>
        <taxon>Anthemideae</taxon>
        <taxon>Anthemidinae</taxon>
        <taxon>Tanacetum</taxon>
    </lineage>
</organism>
<proteinExistence type="predicted"/>
<dbReference type="AlphaFoldDB" id="A0A699JZL2"/>
<comment type="caution">
    <text evidence="1">The sequence shown here is derived from an EMBL/GenBank/DDBJ whole genome shotgun (WGS) entry which is preliminary data.</text>
</comment>
<feature type="non-terminal residue" evidence="1">
    <location>
        <position position="1"/>
    </location>
</feature>
<evidence type="ECO:0000313" key="1">
    <source>
        <dbReference type="EMBL" id="GFA68018.1"/>
    </source>
</evidence>
<name>A0A699JZL2_TANCI</name>
<accession>A0A699JZL2</accession>
<sequence length="107" mass="12211">TKFGNQFTSIIKPDTKLGRGMVLHKDYLLGGSYHGNDSILLQNCYGVRWQVEVKCLFSNMMSLVGPVWEDFVMHNITNNATMLHFIEEGKGIFYVATYNKYGLEMHG</sequence>
<dbReference type="EMBL" id="BKCJ010467646">
    <property type="protein sequence ID" value="GFA68018.1"/>
    <property type="molecule type" value="Genomic_DNA"/>
</dbReference>
<gene>
    <name evidence="1" type="ORF">Tci_639990</name>
</gene>
<protein>
    <submittedName>
        <fullName evidence="1">Uncharacterized protein</fullName>
    </submittedName>
</protein>
<reference evidence="1" key="1">
    <citation type="journal article" date="2019" name="Sci. Rep.">
        <title>Draft genome of Tanacetum cinerariifolium, the natural source of mosquito coil.</title>
        <authorList>
            <person name="Yamashiro T."/>
            <person name="Shiraishi A."/>
            <person name="Satake H."/>
            <person name="Nakayama K."/>
        </authorList>
    </citation>
    <scope>NUCLEOTIDE SEQUENCE</scope>
</reference>